<keyword evidence="1" id="KW-0862">Zinc</keyword>
<dbReference type="GO" id="GO:0008270">
    <property type="term" value="F:zinc ion binding"/>
    <property type="evidence" value="ECO:0007669"/>
    <property type="project" value="UniProtKB-KW"/>
</dbReference>
<dbReference type="InterPro" id="IPR000315">
    <property type="entry name" value="Znf_B-box"/>
</dbReference>
<reference evidence="4" key="1">
    <citation type="submission" date="2018-11" db="EMBL/GenBank/DDBJ databases">
        <authorList>
            <person name="Alioto T."/>
            <person name="Alioto T."/>
        </authorList>
    </citation>
    <scope>NUCLEOTIDE SEQUENCE</scope>
</reference>
<protein>
    <recommendedName>
        <fullName evidence="3">B box-type domain-containing protein</fullName>
    </recommendedName>
</protein>
<dbReference type="EMBL" id="UYJE01001570">
    <property type="protein sequence ID" value="VDI03230.1"/>
    <property type="molecule type" value="Genomic_DNA"/>
</dbReference>
<dbReference type="AlphaFoldDB" id="A0A8B6CE24"/>
<feature type="region of interest" description="Disordered" evidence="2">
    <location>
        <begin position="288"/>
        <end position="307"/>
    </location>
</feature>
<name>A0A8B6CE24_MYTGA</name>
<evidence type="ECO:0000313" key="4">
    <source>
        <dbReference type="EMBL" id="VDI03230.1"/>
    </source>
</evidence>
<keyword evidence="5" id="KW-1185">Reference proteome</keyword>
<feature type="domain" description="B box-type" evidence="3">
    <location>
        <begin position="27"/>
        <end position="77"/>
    </location>
</feature>
<accession>A0A8B6CE24</accession>
<evidence type="ECO:0000256" key="2">
    <source>
        <dbReference type="SAM" id="MobiDB-lite"/>
    </source>
</evidence>
<dbReference type="OrthoDB" id="6146520at2759"/>
<evidence type="ECO:0000259" key="3">
    <source>
        <dbReference type="PROSITE" id="PS50119"/>
    </source>
</evidence>
<organism evidence="4 5">
    <name type="scientific">Mytilus galloprovincialis</name>
    <name type="common">Mediterranean mussel</name>
    <dbReference type="NCBI Taxonomy" id="29158"/>
    <lineage>
        <taxon>Eukaryota</taxon>
        <taxon>Metazoa</taxon>
        <taxon>Spiralia</taxon>
        <taxon>Lophotrochozoa</taxon>
        <taxon>Mollusca</taxon>
        <taxon>Bivalvia</taxon>
        <taxon>Autobranchia</taxon>
        <taxon>Pteriomorphia</taxon>
        <taxon>Mytilida</taxon>
        <taxon>Mytiloidea</taxon>
        <taxon>Mytilidae</taxon>
        <taxon>Mytilinae</taxon>
        <taxon>Mytilus</taxon>
    </lineage>
</organism>
<dbReference type="Proteomes" id="UP000596742">
    <property type="component" value="Unassembled WGS sequence"/>
</dbReference>
<keyword evidence="1" id="KW-0863">Zinc-finger</keyword>
<evidence type="ECO:0000256" key="1">
    <source>
        <dbReference type="PROSITE-ProRule" id="PRU00024"/>
    </source>
</evidence>
<evidence type="ECO:0000313" key="5">
    <source>
        <dbReference type="Proteomes" id="UP000596742"/>
    </source>
</evidence>
<proteinExistence type="predicted"/>
<dbReference type="CDD" id="cd19757">
    <property type="entry name" value="Bbox1"/>
    <property type="match status" value="1"/>
</dbReference>
<comment type="caution">
    <text evidence="4">The sequence shown here is derived from an EMBL/GenBank/DDBJ whole genome shotgun (WGS) entry which is preliminary data.</text>
</comment>
<gene>
    <name evidence="4" type="ORF">MGAL_10B002993</name>
</gene>
<sequence>MGNNNTVVEADTSNCSNVEADPFDSSNNVEFCRPCNKQGNKNHAAYWCTSCPELLCQTCSVHHRVLKATQDHKLLSIDDYHMIGSSIAESISQKEARGSGRNVQLKEDRLKKKDIRQDLSSTIKTMTTTIEKVRTDLHNNQLDSSVLEKNRTLFHYEMITGRQRVEHFLNEIENDVRQKYEIAFTTSKQIVQENMSKIEYKLNVLQKRTKTAENIKEFDFSESQMNLIDKTFQQDNMEDKLQIENLINGMKNVSIVANPVFTVNVEAKQITVGNGFQVYDTEGINNHPEIDEIESSSSTVEAEADRQ</sequence>
<keyword evidence="1" id="KW-0479">Metal-binding</keyword>
<dbReference type="PROSITE" id="PS50119">
    <property type="entry name" value="ZF_BBOX"/>
    <property type="match status" value="1"/>
</dbReference>